<protein>
    <submittedName>
        <fullName evidence="3">Cell division protein ZapE</fullName>
    </submittedName>
</protein>
<keyword evidence="1" id="KW-0547">Nucleotide-binding</keyword>
<accession>A0A4R1KIK5</accession>
<keyword evidence="3" id="KW-0132">Cell division</keyword>
<dbReference type="InterPro" id="IPR027417">
    <property type="entry name" value="P-loop_NTPase"/>
</dbReference>
<keyword evidence="2" id="KW-0067">ATP-binding</keyword>
<dbReference type="GO" id="GO:0005737">
    <property type="term" value="C:cytoplasm"/>
    <property type="evidence" value="ECO:0007669"/>
    <property type="project" value="TreeGrafter"/>
</dbReference>
<dbReference type="OrthoDB" id="9774491at2"/>
<dbReference type="GO" id="GO:0051301">
    <property type="term" value="P:cell division"/>
    <property type="evidence" value="ECO:0007669"/>
    <property type="project" value="UniProtKB-KW"/>
</dbReference>
<comment type="caution">
    <text evidence="3">The sequence shown here is derived from an EMBL/GenBank/DDBJ whole genome shotgun (WGS) entry which is preliminary data.</text>
</comment>
<keyword evidence="3" id="KW-0131">Cell cycle</keyword>
<evidence type="ECO:0000313" key="4">
    <source>
        <dbReference type="Proteomes" id="UP000295565"/>
    </source>
</evidence>
<dbReference type="Proteomes" id="UP000295565">
    <property type="component" value="Unassembled WGS sequence"/>
</dbReference>
<dbReference type="GO" id="GO:0016887">
    <property type="term" value="F:ATP hydrolysis activity"/>
    <property type="evidence" value="ECO:0007669"/>
    <property type="project" value="InterPro"/>
</dbReference>
<evidence type="ECO:0000313" key="3">
    <source>
        <dbReference type="EMBL" id="TCK63239.1"/>
    </source>
</evidence>
<dbReference type="Pfam" id="PF03969">
    <property type="entry name" value="AFG1_ATPase"/>
    <property type="match status" value="1"/>
</dbReference>
<reference evidence="3 4" key="1">
    <citation type="submission" date="2019-03" db="EMBL/GenBank/DDBJ databases">
        <title>Genomic Encyclopedia of Type Strains, Phase IV (KMG-IV): sequencing the most valuable type-strain genomes for metagenomic binning, comparative biology and taxonomic classification.</title>
        <authorList>
            <person name="Goeker M."/>
        </authorList>
    </citation>
    <scope>NUCLEOTIDE SEQUENCE [LARGE SCALE GENOMIC DNA]</scope>
    <source>
        <strain evidence="3 4">DSM 18577</strain>
    </source>
</reference>
<dbReference type="RefSeq" id="WP_131911208.1">
    <property type="nucleotide sequence ID" value="NZ_OU594967.1"/>
</dbReference>
<dbReference type="InterPro" id="IPR005654">
    <property type="entry name" value="ATPase_AFG1-like"/>
</dbReference>
<dbReference type="Gene3D" id="3.40.50.300">
    <property type="entry name" value="P-loop containing nucleotide triphosphate hydrolases"/>
    <property type="match status" value="1"/>
</dbReference>
<gene>
    <name evidence="3" type="ORF">EV690_0336</name>
</gene>
<dbReference type="EMBL" id="SMGD01000003">
    <property type="protein sequence ID" value="TCK63239.1"/>
    <property type="molecule type" value="Genomic_DNA"/>
</dbReference>
<keyword evidence="4" id="KW-1185">Reference proteome</keyword>
<organism evidence="3 4">
    <name type="scientific">Celerinatantimonas diazotrophica</name>
    <dbReference type="NCBI Taxonomy" id="412034"/>
    <lineage>
        <taxon>Bacteria</taxon>
        <taxon>Pseudomonadati</taxon>
        <taxon>Pseudomonadota</taxon>
        <taxon>Gammaproteobacteria</taxon>
        <taxon>Celerinatantimonadaceae</taxon>
        <taxon>Celerinatantimonas</taxon>
    </lineage>
</organism>
<dbReference type="PANTHER" id="PTHR12169">
    <property type="entry name" value="ATPASE N2B"/>
    <property type="match status" value="1"/>
</dbReference>
<dbReference type="GO" id="GO:0005524">
    <property type="term" value="F:ATP binding"/>
    <property type="evidence" value="ECO:0007669"/>
    <property type="project" value="UniProtKB-KW"/>
</dbReference>
<dbReference type="PANTHER" id="PTHR12169:SF6">
    <property type="entry name" value="AFG1-LIKE ATPASE"/>
    <property type="match status" value="1"/>
</dbReference>
<evidence type="ECO:0000256" key="2">
    <source>
        <dbReference type="ARBA" id="ARBA00022840"/>
    </source>
</evidence>
<evidence type="ECO:0000256" key="1">
    <source>
        <dbReference type="ARBA" id="ARBA00022741"/>
    </source>
</evidence>
<sequence>MLSPKQRYKKDISEQKIVFDAAQMQVVDELERVHRAFSQPKPDSLVPKTRWWQRFTAKTTLNDPIRGVYLWGGVGRGKTYLMDLLVASLPASVVRRQHFYHFMQDIHQQLKIYQGQTDPLEKIAEQIAQQVRLICFDEFFVTDITDAMLLGTLFSALFRRGISLVATSNIVPDDLYHNGLQRSRFLPAIALIKRHCEVINLDGPTDYRQNVIQSGHCFYWPLSESATTSLNKMFEQLTHTLPNPQEIEVNHRKVACRGCYNGVLYSDFSRLCQSARSANDYIELAHRFHTVIIGDIPLLNDDQSDALRRFITLVDEFYERHVIIVASMQARPQDLYEGQRLAFEYQRCCSRLQQMDSQEYLDLEHLP</sequence>
<dbReference type="GO" id="GO:0032153">
    <property type="term" value="C:cell division site"/>
    <property type="evidence" value="ECO:0007669"/>
    <property type="project" value="TreeGrafter"/>
</dbReference>
<dbReference type="SUPFAM" id="SSF52540">
    <property type="entry name" value="P-loop containing nucleoside triphosphate hydrolases"/>
    <property type="match status" value="1"/>
</dbReference>
<name>A0A4R1KIK5_9GAMM</name>
<proteinExistence type="predicted"/>
<dbReference type="AlphaFoldDB" id="A0A4R1KIK5"/>
<dbReference type="NCBIfam" id="NF040713">
    <property type="entry name" value="ZapE"/>
    <property type="match status" value="1"/>
</dbReference>